<feature type="region of interest" description="Disordered" evidence="1">
    <location>
        <begin position="360"/>
        <end position="538"/>
    </location>
</feature>
<dbReference type="EMBL" id="VOPY01000001">
    <property type="protein sequence ID" value="TXC74035.1"/>
    <property type="molecule type" value="Genomic_DNA"/>
</dbReference>
<feature type="region of interest" description="Disordered" evidence="1">
    <location>
        <begin position="100"/>
        <end position="145"/>
    </location>
</feature>
<protein>
    <submittedName>
        <fullName evidence="2">Uncharacterized protein</fullName>
    </submittedName>
</protein>
<feature type="compositionally biased region" description="Basic and acidic residues" evidence="1">
    <location>
        <begin position="437"/>
        <end position="447"/>
    </location>
</feature>
<evidence type="ECO:0000313" key="3">
    <source>
        <dbReference type="Proteomes" id="UP000321129"/>
    </source>
</evidence>
<organism evidence="2 3">
    <name type="scientific">Flavisphingopyxis soli</name>
    <dbReference type="NCBI Taxonomy" id="2601267"/>
    <lineage>
        <taxon>Bacteria</taxon>
        <taxon>Pseudomonadati</taxon>
        <taxon>Pseudomonadota</taxon>
        <taxon>Alphaproteobacteria</taxon>
        <taxon>Sphingomonadales</taxon>
        <taxon>Sphingopyxidaceae</taxon>
        <taxon>Flavisphingopyxis</taxon>
    </lineage>
</organism>
<reference evidence="2 3" key="1">
    <citation type="submission" date="2019-08" db="EMBL/GenBank/DDBJ databases">
        <title>Sphingorhabdus soil sp. nov., isolated from arctic soil.</title>
        <authorList>
            <person name="Liu Y."/>
        </authorList>
    </citation>
    <scope>NUCLEOTIDE SEQUENCE [LARGE SCALE GENOMIC DNA]</scope>
    <source>
        <strain evidence="2 3">D-2Q-5-6</strain>
    </source>
</reference>
<accession>A0A5C6UTI4</accession>
<feature type="compositionally biased region" description="Acidic residues" evidence="1">
    <location>
        <begin position="455"/>
        <end position="472"/>
    </location>
</feature>
<dbReference type="RefSeq" id="WP_147121872.1">
    <property type="nucleotide sequence ID" value="NZ_VOPY01000001.1"/>
</dbReference>
<keyword evidence="3" id="KW-1185">Reference proteome</keyword>
<feature type="compositionally biased region" description="Low complexity" evidence="1">
    <location>
        <begin position="361"/>
        <end position="376"/>
    </location>
</feature>
<feature type="compositionally biased region" description="Basic and acidic residues" evidence="1">
    <location>
        <begin position="487"/>
        <end position="496"/>
    </location>
</feature>
<feature type="region of interest" description="Disordered" evidence="1">
    <location>
        <begin position="1"/>
        <end position="82"/>
    </location>
</feature>
<proteinExistence type="predicted"/>
<sequence length="538" mass="57878">MDHETFPQGAPGADTPDALHDDRAPDAAPVLAALPAPDAPDPDDPSSAEAFGEGGATDAYGRTPDRWAGSGDPDDPTAGLTDREYDIYWAGVRDSIRLARHPQPGEAPSPLPQAGGAGGGHDGELASTELPTPNPSRLREGDYADPDDALVRPWLRQFDAGLRDADNDAATRDGGWNPRRKRVFLATLAASGIVTDACRAASISPRSAYNLRNRDAVFAEAWVAAQALARQRLADELLERALRGQADRIVKNGEVIAERHRTDNRLALGLLTRLDRLAAPEPVSFVPVDPAPHKVLMAHWDAFLDTIDAPSAEDDAIPSRAHPEPVEGASGETPEGHTQGHTREPVPGRCELHELVRTLEASGDSAPDPATAPASPVEADEDEHEIWQDSEGHWWTDFPPPEDFNGRQDGRYGDCDYQRTLDGDERFAVEEEDDEDRAERARLESLRRAAFGLPAEDEDEEDEEEDEEEEDGTQIPPRTGGVADDLSDQRDREAVEGHVTPCADIAKPGDSADTASPPPPPPIAAGPEPAAAQRLGDP</sequence>
<feature type="compositionally biased region" description="Basic and acidic residues" evidence="1">
    <location>
        <begin position="385"/>
        <end position="394"/>
    </location>
</feature>
<comment type="caution">
    <text evidence="2">The sequence shown here is derived from an EMBL/GenBank/DDBJ whole genome shotgun (WGS) entry which is preliminary data.</text>
</comment>
<evidence type="ECO:0000256" key="1">
    <source>
        <dbReference type="SAM" id="MobiDB-lite"/>
    </source>
</evidence>
<dbReference type="OrthoDB" id="7282816at2"/>
<feature type="region of interest" description="Disordered" evidence="1">
    <location>
        <begin position="313"/>
        <end position="347"/>
    </location>
</feature>
<evidence type="ECO:0000313" key="2">
    <source>
        <dbReference type="EMBL" id="TXC74035.1"/>
    </source>
</evidence>
<name>A0A5C6UTI4_9SPHN</name>
<feature type="compositionally biased region" description="Low complexity" evidence="1">
    <location>
        <begin position="26"/>
        <end position="36"/>
    </location>
</feature>
<dbReference type="AlphaFoldDB" id="A0A5C6UTI4"/>
<dbReference type="Proteomes" id="UP000321129">
    <property type="component" value="Unassembled WGS sequence"/>
</dbReference>
<gene>
    <name evidence="2" type="ORF">FSZ31_04760</name>
</gene>
<feature type="compositionally biased region" description="Basic and acidic residues" evidence="1">
    <location>
        <begin position="404"/>
        <end position="429"/>
    </location>
</feature>